<evidence type="ECO:0000313" key="2">
    <source>
        <dbReference type="Proteomes" id="UP001151287"/>
    </source>
</evidence>
<dbReference type="EMBL" id="JAMQYH010000001">
    <property type="protein sequence ID" value="KAJ1702849.1"/>
    <property type="molecule type" value="Genomic_DNA"/>
</dbReference>
<dbReference type="PANTHER" id="PTHR31808">
    <property type="entry name" value="EXPRESSED PROTEIN"/>
    <property type="match status" value="1"/>
</dbReference>
<gene>
    <name evidence="1" type="ORF">LUZ63_002628</name>
</gene>
<reference evidence="1" key="1">
    <citation type="journal article" date="2022" name="Cell">
        <title>Repeat-based holocentromeres influence genome architecture and karyotype evolution.</title>
        <authorList>
            <person name="Hofstatter P.G."/>
            <person name="Thangavel G."/>
            <person name="Lux T."/>
            <person name="Neumann P."/>
            <person name="Vondrak T."/>
            <person name="Novak P."/>
            <person name="Zhang M."/>
            <person name="Costa L."/>
            <person name="Castellani M."/>
            <person name="Scott A."/>
            <person name="Toegelov H."/>
            <person name="Fuchs J."/>
            <person name="Mata-Sucre Y."/>
            <person name="Dias Y."/>
            <person name="Vanzela A.L.L."/>
            <person name="Huettel B."/>
            <person name="Almeida C.C.S."/>
            <person name="Simkova H."/>
            <person name="Souza G."/>
            <person name="Pedrosa-Harand A."/>
            <person name="Macas J."/>
            <person name="Mayer K.F.X."/>
            <person name="Houben A."/>
            <person name="Marques A."/>
        </authorList>
    </citation>
    <scope>NUCLEOTIDE SEQUENCE</scope>
    <source>
        <strain evidence="1">RhyBre1mFocal</strain>
    </source>
</reference>
<dbReference type="AlphaFoldDB" id="A0A9Q0CZ56"/>
<evidence type="ECO:0000313" key="1">
    <source>
        <dbReference type="EMBL" id="KAJ1702849.1"/>
    </source>
</evidence>
<organism evidence="1 2">
    <name type="scientific">Rhynchospora breviuscula</name>
    <dbReference type="NCBI Taxonomy" id="2022672"/>
    <lineage>
        <taxon>Eukaryota</taxon>
        <taxon>Viridiplantae</taxon>
        <taxon>Streptophyta</taxon>
        <taxon>Embryophyta</taxon>
        <taxon>Tracheophyta</taxon>
        <taxon>Spermatophyta</taxon>
        <taxon>Magnoliopsida</taxon>
        <taxon>Liliopsida</taxon>
        <taxon>Poales</taxon>
        <taxon>Cyperaceae</taxon>
        <taxon>Cyperoideae</taxon>
        <taxon>Rhynchosporeae</taxon>
        <taxon>Rhynchospora</taxon>
    </lineage>
</organism>
<dbReference type="PANTHER" id="PTHR31808:SF2">
    <property type="entry name" value="OS04G0596300 PROTEIN"/>
    <property type="match status" value="1"/>
</dbReference>
<dbReference type="InterPro" id="IPR038925">
    <property type="entry name" value="At3g17800-like"/>
</dbReference>
<name>A0A9Q0CZ56_9POAL</name>
<dbReference type="Pfam" id="PF05542">
    <property type="entry name" value="DUF760"/>
    <property type="match status" value="1"/>
</dbReference>
<accession>A0A9Q0CZ56</accession>
<keyword evidence="2" id="KW-1185">Reference proteome</keyword>
<dbReference type="Proteomes" id="UP001151287">
    <property type="component" value="Unassembled WGS sequence"/>
</dbReference>
<sequence length="411" mass="46255">MRALSVPMEGPLSLPCCSHSAAGIRSPPVDCKLLFTFESRPSSLSSKCSISRRFQMGFWSVKHQHARKATIVRAAENPGGTKRPVAPVRLESPTGQLLEEITRSHPYLLAATIDQQLERLQAERDAQKEEDASKPPGDLLYKRIAEVKDKERQKEIEDIMYCLVVQKFMDRDISMIPKLIASSSPDVITQIDTIPHQESKLESVHSSDALEMIQSHLSIILGERLVGPLSTIVQMSKLKLGKLYAASIMYGYFLKRVDERYQLERSMNTLPNVKKLPNMFEDVKPNPFWDLESLVQITPDDGDRYGEGGDAAEKDYELRSYVMYLDPETLQRYATMRSKEAVALIEKQTQALFGRPDIVVVDDGSLGAVNDEIVTVTFQGLTMLILEAAAFGSFLWESEGYVESKYHIFDS</sequence>
<comment type="caution">
    <text evidence="1">The sequence shown here is derived from an EMBL/GenBank/DDBJ whole genome shotgun (WGS) entry which is preliminary data.</text>
</comment>
<dbReference type="OrthoDB" id="25131at2759"/>
<proteinExistence type="predicted"/>
<protein>
    <submittedName>
        <fullName evidence="1">Uncharacterized protein</fullName>
    </submittedName>
</protein>
<dbReference type="InterPro" id="IPR008479">
    <property type="entry name" value="DUF760"/>
</dbReference>